<evidence type="ECO:0000313" key="2">
    <source>
        <dbReference type="WBParaSite" id="Hba_01954"/>
    </source>
</evidence>
<proteinExistence type="predicted"/>
<name>A0A1I7WB80_HETBA</name>
<dbReference type="WBParaSite" id="Hba_01954">
    <property type="protein sequence ID" value="Hba_01954"/>
    <property type="gene ID" value="Hba_01954"/>
</dbReference>
<protein>
    <submittedName>
        <fullName evidence="2">Uncharacterized protein</fullName>
    </submittedName>
</protein>
<sequence>MFYLFIYIASKLYKEKTMNNNL</sequence>
<reference evidence="2" key="1">
    <citation type="submission" date="2016-11" db="UniProtKB">
        <authorList>
            <consortium name="WormBaseParasite"/>
        </authorList>
    </citation>
    <scope>IDENTIFICATION</scope>
</reference>
<dbReference type="Proteomes" id="UP000095283">
    <property type="component" value="Unplaced"/>
</dbReference>
<keyword evidence="1" id="KW-1185">Reference proteome</keyword>
<organism evidence="1 2">
    <name type="scientific">Heterorhabditis bacteriophora</name>
    <name type="common">Entomopathogenic nematode worm</name>
    <dbReference type="NCBI Taxonomy" id="37862"/>
    <lineage>
        <taxon>Eukaryota</taxon>
        <taxon>Metazoa</taxon>
        <taxon>Ecdysozoa</taxon>
        <taxon>Nematoda</taxon>
        <taxon>Chromadorea</taxon>
        <taxon>Rhabditida</taxon>
        <taxon>Rhabditina</taxon>
        <taxon>Rhabditomorpha</taxon>
        <taxon>Strongyloidea</taxon>
        <taxon>Heterorhabditidae</taxon>
        <taxon>Heterorhabditis</taxon>
    </lineage>
</organism>
<accession>A0A1I7WB80</accession>
<evidence type="ECO:0000313" key="1">
    <source>
        <dbReference type="Proteomes" id="UP000095283"/>
    </source>
</evidence>
<dbReference type="AlphaFoldDB" id="A0A1I7WB80"/>